<keyword evidence="2" id="KW-0808">Transferase</keyword>
<evidence type="ECO:0000313" key="4">
    <source>
        <dbReference type="EMBL" id="UZF87304.1"/>
    </source>
</evidence>
<dbReference type="Pfam" id="PF00685">
    <property type="entry name" value="Sulfotransfer_1"/>
    <property type="match status" value="1"/>
</dbReference>
<dbReference type="InterPro" id="IPR027417">
    <property type="entry name" value="P-loop_NTPase"/>
</dbReference>
<gene>
    <name evidence="4" type="ORF">NWE54_00430</name>
</gene>
<dbReference type="GO" id="GO:0008146">
    <property type="term" value="F:sulfotransferase activity"/>
    <property type="evidence" value="ECO:0007669"/>
    <property type="project" value="InterPro"/>
</dbReference>
<dbReference type="PANTHER" id="PTHR11783">
    <property type="entry name" value="SULFOTRANSFERASE SULT"/>
    <property type="match status" value="1"/>
</dbReference>
<dbReference type="InterPro" id="IPR000863">
    <property type="entry name" value="Sulfotransferase_dom"/>
</dbReference>
<dbReference type="SUPFAM" id="SSF52540">
    <property type="entry name" value="P-loop containing nucleoside triphosphate hydrolases"/>
    <property type="match status" value="1"/>
</dbReference>
<evidence type="ECO:0000256" key="2">
    <source>
        <dbReference type="ARBA" id="ARBA00022679"/>
    </source>
</evidence>
<sequence length="220" mass="25749">MKCQLISYPKSGRTWFRYMLVQLDQASNVHFHHDGFEFNDGRKPPLNFDAKTRLTHYADDDKIIYLRRDPRDVMVSLYHQVTGRFQDFFGYRGSISDFLRDPYFGAHHLARAQAMWQELAMMKGFLTITYEDCHRDPVAVLQRSLDYWGLSADRNAIERAVEASSLDKMRQIEDADTFAEPWLRKRNGAAKVRRGLVGGFRLELNEQDIKFLNEVFDCPA</sequence>
<evidence type="ECO:0000256" key="1">
    <source>
        <dbReference type="ARBA" id="ARBA00005771"/>
    </source>
</evidence>
<dbReference type="AlphaFoldDB" id="A0A9E7ZNJ6"/>
<comment type="similarity">
    <text evidence="1">Belongs to the sulfotransferase 1 family.</text>
</comment>
<protein>
    <submittedName>
        <fullName evidence="4">Sulfotransferase domain-containing protein</fullName>
    </submittedName>
</protein>
<dbReference type="Gene3D" id="3.40.50.300">
    <property type="entry name" value="P-loop containing nucleotide triphosphate hydrolases"/>
    <property type="match status" value="1"/>
</dbReference>
<organism evidence="4">
    <name type="scientific">Bosea sp. NBC_00436</name>
    <dbReference type="NCBI Taxonomy" id="2969620"/>
    <lineage>
        <taxon>Bacteria</taxon>
        <taxon>Pseudomonadati</taxon>
        <taxon>Pseudomonadota</taxon>
        <taxon>Alphaproteobacteria</taxon>
        <taxon>Hyphomicrobiales</taxon>
        <taxon>Boseaceae</taxon>
        <taxon>Bosea</taxon>
    </lineage>
</organism>
<evidence type="ECO:0000259" key="3">
    <source>
        <dbReference type="Pfam" id="PF00685"/>
    </source>
</evidence>
<accession>A0A9E7ZNJ6</accession>
<reference evidence="4" key="1">
    <citation type="submission" date="2022-08" db="EMBL/GenBank/DDBJ databases">
        <title>Complete Genome Sequences of 2 Bosea sp. soil isolates.</title>
        <authorList>
            <person name="Alvarez Arevalo M."/>
            <person name="Sterndorff E.B."/>
            <person name="Faurdal D."/>
            <person name="Joergensen T.S."/>
            <person name="Weber T."/>
        </authorList>
    </citation>
    <scope>NUCLEOTIDE SEQUENCE</scope>
    <source>
        <strain evidence="4">NBC_00436</strain>
    </source>
</reference>
<proteinExistence type="inferred from homology"/>
<name>A0A9E7ZNJ6_9HYPH</name>
<feature type="domain" description="Sulfotransferase" evidence="3">
    <location>
        <begin position="5"/>
        <end position="217"/>
    </location>
</feature>
<dbReference type="EMBL" id="CP102774">
    <property type="protein sequence ID" value="UZF87304.1"/>
    <property type="molecule type" value="Genomic_DNA"/>
</dbReference>